<sequence>MEEGIAPPSRRPWGVIAGVVARRRGARVGGEEPSRSTTAEGPVAVKTVTAVVFRHRHHVVTPSSPPKALALPLLLWPPSSVACAKGERSLENKERSRVRLVPRGRGLFSRHRCCHDHRCGFKKKGNAVEVPLIWSRSLPLICSVSILALLLFHWLPYSRFILF</sequence>
<dbReference type="EMBL" id="SDMP01000019">
    <property type="protein sequence ID" value="RYQ90692.1"/>
    <property type="molecule type" value="Genomic_DNA"/>
</dbReference>
<keyword evidence="3" id="KW-1185">Reference proteome</keyword>
<dbReference type="AlphaFoldDB" id="A0A444XM12"/>
<feature type="transmembrane region" description="Helical" evidence="1">
    <location>
        <begin position="133"/>
        <end position="155"/>
    </location>
</feature>
<protein>
    <submittedName>
        <fullName evidence="2">Uncharacterized protein</fullName>
    </submittedName>
</protein>
<name>A0A444XM12_ARAHY</name>
<comment type="caution">
    <text evidence="2">The sequence shown here is derived from an EMBL/GenBank/DDBJ whole genome shotgun (WGS) entry which is preliminary data.</text>
</comment>
<evidence type="ECO:0000313" key="2">
    <source>
        <dbReference type="EMBL" id="RYQ90692.1"/>
    </source>
</evidence>
<proteinExistence type="predicted"/>
<keyword evidence="1" id="KW-0812">Transmembrane</keyword>
<organism evidence="2 3">
    <name type="scientific">Arachis hypogaea</name>
    <name type="common">Peanut</name>
    <dbReference type="NCBI Taxonomy" id="3818"/>
    <lineage>
        <taxon>Eukaryota</taxon>
        <taxon>Viridiplantae</taxon>
        <taxon>Streptophyta</taxon>
        <taxon>Embryophyta</taxon>
        <taxon>Tracheophyta</taxon>
        <taxon>Spermatophyta</taxon>
        <taxon>Magnoliopsida</taxon>
        <taxon>eudicotyledons</taxon>
        <taxon>Gunneridae</taxon>
        <taxon>Pentapetalae</taxon>
        <taxon>rosids</taxon>
        <taxon>fabids</taxon>
        <taxon>Fabales</taxon>
        <taxon>Fabaceae</taxon>
        <taxon>Papilionoideae</taxon>
        <taxon>50 kb inversion clade</taxon>
        <taxon>dalbergioids sensu lato</taxon>
        <taxon>Dalbergieae</taxon>
        <taxon>Pterocarpus clade</taxon>
        <taxon>Arachis</taxon>
    </lineage>
</organism>
<keyword evidence="1" id="KW-1133">Transmembrane helix</keyword>
<keyword evidence="1" id="KW-0472">Membrane</keyword>
<accession>A0A444XM12</accession>
<gene>
    <name evidence="2" type="ORF">Ahy_B09g096723</name>
</gene>
<dbReference type="Proteomes" id="UP000289738">
    <property type="component" value="Chromosome B09"/>
</dbReference>
<evidence type="ECO:0000256" key="1">
    <source>
        <dbReference type="SAM" id="Phobius"/>
    </source>
</evidence>
<reference evidence="2 3" key="1">
    <citation type="submission" date="2019-01" db="EMBL/GenBank/DDBJ databases">
        <title>Sequencing of cultivated peanut Arachis hypogaea provides insights into genome evolution and oil improvement.</title>
        <authorList>
            <person name="Chen X."/>
        </authorList>
    </citation>
    <scope>NUCLEOTIDE SEQUENCE [LARGE SCALE GENOMIC DNA]</scope>
    <source>
        <strain evidence="3">cv. Fuhuasheng</strain>
        <tissue evidence="2">Leaves</tissue>
    </source>
</reference>
<evidence type="ECO:0000313" key="3">
    <source>
        <dbReference type="Proteomes" id="UP000289738"/>
    </source>
</evidence>